<dbReference type="EMBL" id="FMYM01000001">
    <property type="protein sequence ID" value="SDB81139.1"/>
    <property type="molecule type" value="Genomic_DNA"/>
</dbReference>
<evidence type="ECO:0008006" key="3">
    <source>
        <dbReference type="Google" id="ProtNLM"/>
    </source>
</evidence>
<accession>A0A1G6GGX3</accession>
<dbReference type="SUPFAM" id="SSF143100">
    <property type="entry name" value="TTHA1013/TTHA0281-like"/>
    <property type="match status" value="1"/>
</dbReference>
<dbReference type="RefSeq" id="WP_090774265.1">
    <property type="nucleotide sequence ID" value="NZ_FMYM01000001.1"/>
</dbReference>
<evidence type="ECO:0000313" key="2">
    <source>
        <dbReference type="Proteomes" id="UP000242662"/>
    </source>
</evidence>
<dbReference type="AlphaFoldDB" id="A0A1G6GGX3"/>
<dbReference type="OrthoDB" id="2884322at2"/>
<gene>
    <name evidence="1" type="ORF">SAMN05421737_10127</name>
</gene>
<proteinExistence type="predicted"/>
<sequence>MNQCEFRARDHMVATDYHWRVRKVFNWCGGIEYMIELLGREECIGFGNTMREARRDLEEAMGLYELRNGTASLPEVAKQAQIIVLEPSMTLEEMSNVNENLLQFKEM</sequence>
<name>A0A1G6GGX3_9BACI</name>
<dbReference type="Proteomes" id="UP000242662">
    <property type="component" value="Unassembled WGS sequence"/>
</dbReference>
<organism evidence="1 2">
    <name type="scientific">Shouchella lonarensis</name>
    <dbReference type="NCBI Taxonomy" id="1464122"/>
    <lineage>
        <taxon>Bacteria</taxon>
        <taxon>Bacillati</taxon>
        <taxon>Bacillota</taxon>
        <taxon>Bacilli</taxon>
        <taxon>Bacillales</taxon>
        <taxon>Bacillaceae</taxon>
        <taxon>Shouchella</taxon>
    </lineage>
</organism>
<dbReference type="STRING" id="1464122.SAMN05421737_10127"/>
<reference evidence="2" key="1">
    <citation type="submission" date="2016-09" db="EMBL/GenBank/DDBJ databases">
        <authorList>
            <person name="Varghese N."/>
            <person name="Submissions S."/>
        </authorList>
    </citation>
    <scope>NUCLEOTIDE SEQUENCE [LARGE SCALE GENOMIC DNA]</scope>
    <source>
        <strain evidence="2">25nlg</strain>
    </source>
</reference>
<protein>
    <recommendedName>
        <fullName evidence="3">HicB family protein</fullName>
    </recommendedName>
</protein>
<evidence type="ECO:0000313" key="1">
    <source>
        <dbReference type="EMBL" id="SDB81139.1"/>
    </source>
</evidence>
<dbReference type="InterPro" id="IPR035069">
    <property type="entry name" value="TTHA1013/TTHA0281-like"/>
</dbReference>
<keyword evidence="2" id="KW-1185">Reference proteome</keyword>